<feature type="region of interest" description="Disordered" evidence="1">
    <location>
        <begin position="40"/>
        <end position="61"/>
    </location>
</feature>
<dbReference type="AlphaFoldDB" id="A0A0L6W4L3"/>
<dbReference type="EMBL" id="LGTE01000003">
    <property type="protein sequence ID" value="KNZ70512.1"/>
    <property type="molecule type" value="Genomic_DNA"/>
</dbReference>
<dbReference type="RefSeq" id="WP_013121046.1">
    <property type="nucleotide sequence ID" value="NZ_LGTE01000003.1"/>
</dbReference>
<keyword evidence="3" id="KW-1185">Reference proteome</keyword>
<accession>A0A0L6W4L3</accession>
<sequence>MKDDKNRRDVHDFVPTELGSAIQANVAGRPLDREIMIEDNPDPANQIMNKEKKVDAPIAKE</sequence>
<evidence type="ECO:0000313" key="2">
    <source>
        <dbReference type="EMBL" id="KNZ70512.1"/>
    </source>
</evidence>
<reference evidence="3" key="1">
    <citation type="submission" date="2015-07" db="EMBL/GenBank/DDBJ databases">
        <title>Complete Genome of Thermincola ferriacetica strain Z-0001T.</title>
        <authorList>
            <person name="Lusk B."/>
            <person name="Badalamenti J.P."/>
            <person name="Parameswaran P."/>
            <person name="Bond D.R."/>
            <person name="Torres C.I."/>
        </authorList>
    </citation>
    <scope>NUCLEOTIDE SEQUENCE [LARGE SCALE GENOMIC DNA]</scope>
    <source>
        <strain evidence="3">Z-0001</strain>
    </source>
</reference>
<evidence type="ECO:0000256" key="1">
    <source>
        <dbReference type="SAM" id="MobiDB-lite"/>
    </source>
</evidence>
<dbReference type="Proteomes" id="UP000037175">
    <property type="component" value="Unassembled WGS sequence"/>
</dbReference>
<name>A0A0L6W4L3_9FIRM</name>
<evidence type="ECO:0000313" key="3">
    <source>
        <dbReference type="Proteomes" id="UP000037175"/>
    </source>
</evidence>
<feature type="compositionally biased region" description="Basic and acidic residues" evidence="1">
    <location>
        <begin position="49"/>
        <end position="61"/>
    </location>
</feature>
<organism evidence="2 3">
    <name type="scientific">Thermincola ferriacetica</name>
    <dbReference type="NCBI Taxonomy" id="281456"/>
    <lineage>
        <taxon>Bacteria</taxon>
        <taxon>Bacillati</taxon>
        <taxon>Bacillota</taxon>
        <taxon>Clostridia</taxon>
        <taxon>Eubacteriales</taxon>
        <taxon>Thermincolaceae</taxon>
        <taxon>Thermincola</taxon>
    </lineage>
</organism>
<comment type="caution">
    <text evidence="2">The sequence shown here is derived from an EMBL/GenBank/DDBJ whole genome shotgun (WGS) entry which is preliminary data.</text>
</comment>
<gene>
    <name evidence="2" type="ORF">Tfer_0694</name>
</gene>
<protein>
    <submittedName>
        <fullName evidence="2">Uncharacterized protein</fullName>
    </submittedName>
</protein>
<proteinExistence type="predicted"/>